<feature type="coiled-coil region" evidence="6">
    <location>
        <begin position="359"/>
        <end position="386"/>
    </location>
</feature>
<dbReference type="Proteomes" id="UP000315669">
    <property type="component" value="Unassembled WGS sequence"/>
</dbReference>
<dbReference type="PANTHER" id="PTHR30026:SF20">
    <property type="entry name" value="OUTER MEMBRANE PROTEIN TOLC"/>
    <property type="match status" value="1"/>
</dbReference>
<keyword evidence="6" id="KW-0175">Coiled coil</keyword>
<dbReference type="GO" id="GO:0015288">
    <property type="term" value="F:porin activity"/>
    <property type="evidence" value="ECO:0007669"/>
    <property type="project" value="TreeGrafter"/>
</dbReference>
<dbReference type="GO" id="GO:1990281">
    <property type="term" value="C:efflux pump complex"/>
    <property type="evidence" value="ECO:0007669"/>
    <property type="project" value="TreeGrafter"/>
</dbReference>
<evidence type="ECO:0000256" key="6">
    <source>
        <dbReference type="SAM" id="Coils"/>
    </source>
</evidence>
<keyword evidence="5" id="KW-0998">Cell outer membrane</keyword>
<keyword evidence="4" id="KW-0472">Membrane</keyword>
<evidence type="ECO:0000256" key="4">
    <source>
        <dbReference type="ARBA" id="ARBA00023136"/>
    </source>
</evidence>
<evidence type="ECO:0000256" key="5">
    <source>
        <dbReference type="ARBA" id="ARBA00023237"/>
    </source>
</evidence>
<protein>
    <submittedName>
        <fullName evidence="7">TolC family protein</fullName>
    </submittedName>
</protein>
<evidence type="ECO:0000256" key="2">
    <source>
        <dbReference type="ARBA" id="ARBA00022452"/>
    </source>
</evidence>
<feature type="coiled-coil region" evidence="6">
    <location>
        <begin position="220"/>
        <end position="247"/>
    </location>
</feature>
<comment type="caution">
    <text evidence="7">The sequence shown here is derived from an EMBL/GenBank/DDBJ whole genome shotgun (WGS) entry which is preliminary data.</text>
</comment>
<keyword evidence="3" id="KW-0812">Transmembrane</keyword>
<dbReference type="SUPFAM" id="SSF56954">
    <property type="entry name" value="Outer membrane efflux proteins (OEP)"/>
    <property type="match status" value="1"/>
</dbReference>
<proteinExistence type="predicted"/>
<dbReference type="PANTHER" id="PTHR30026">
    <property type="entry name" value="OUTER MEMBRANE PROTEIN TOLC"/>
    <property type="match status" value="1"/>
</dbReference>
<dbReference type="GO" id="GO:0015562">
    <property type="term" value="F:efflux transmembrane transporter activity"/>
    <property type="evidence" value="ECO:0007669"/>
    <property type="project" value="InterPro"/>
</dbReference>
<dbReference type="EMBL" id="SOII01000159">
    <property type="protein sequence ID" value="TET85099.1"/>
    <property type="molecule type" value="Genomic_DNA"/>
</dbReference>
<evidence type="ECO:0000256" key="1">
    <source>
        <dbReference type="ARBA" id="ARBA00004442"/>
    </source>
</evidence>
<evidence type="ECO:0000313" key="7">
    <source>
        <dbReference type="EMBL" id="TET85099.1"/>
    </source>
</evidence>
<keyword evidence="2" id="KW-1134">Transmembrane beta strand</keyword>
<gene>
    <name evidence="7" type="ORF">E3J32_02225</name>
</gene>
<dbReference type="GO" id="GO:0009279">
    <property type="term" value="C:cell outer membrane"/>
    <property type="evidence" value="ECO:0007669"/>
    <property type="project" value="UniProtKB-SubCell"/>
</dbReference>
<dbReference type="AlphaFoldDB" id="A0A523Y1X1"/>
<dbReference type="Gene3D" id="1.20.1600.10">
    <property type="entry name" value="Outer membrane efflux proteins (OEP)"/>
    <property type="match status" value="1"/>
</dbReference>
<sequence>MKTRKRGLFFLLTVLFTPLFMAGTGLSNSITLQDAAKMVLANNEQVLSVQASLEIARLNLKRAQKLFATPHINLNVDPWQGKYDIERETYQRPSEFMMSGTIKFSQGTDIGLNYQGAYDYEEGGYDDFYTLELHQSLFQDQSLTPSALELYNARMATERAYLALEDIEKEIILSTVRNFYQLREIGNSLSLTRERIALSQEELAETTEKKDSGLAGELDMLKAKIELAENTEQLNELENQLALAKDQFYHSIGVEKDTLFILSLPQEKKVIKKAEELLVKEISQEIVLSQSELKQAQWTIDEKRLQLSRKEEELSSDWLLTVGYTSERATLDGITPAQGQIKIGATYNLFDGGRAKLSVQAAQMELAKAERNLENLKKTAQFSLSSEKNALREALSQFNLWKLKKDEIKLKGELAQEQFALGIISSQELKEFQLQVIQLKNSYQLALHNLLASYFSYRLSLGMNIDFDEVIGK</sequence>
<accession>A0A523Y1X1</accession>
<dbReference type="InterPro" id="IPR051906">
    <property type="entry name" value="TolC-like"/>
</dbReference>
<organism evidence="7 8">
    <name type="scientific">Aerophobetes bacterium</name>
    <dbReference type="NCBI Taxonomy" id="2030807"/>
    <lineage>
        <taxon>Bacteria</taxon>
        <taxon>Candidatus Aerophobota</taxon>
    </lineage>
</organism>
<reference evidence="7 8" key="1">
    <citation type="submission" date="2019-03" db="EMBL/GenBank/DDBJ databases">
        <title>Metabolic potential of uncultured bacteria and archaea associated with petroleum seepage in deep-sea sediments.</title>
        <authorList>
            <person name="Dong X."/>
            <person name="Hubert C."/>
        </authorList>
    </citation>
    <scope>NUCLEOTIDE SEQUENCE [LARGE SCALE GENOMIC DNA]</scope>
    <source>
        <strain evidence="7">E29_bin25</strain>
    </source>
</reference>
<evidence type="ECO:0000313" key="8">
    <source>
        <dbReference type="Proteomes" id="UP000315669"/>
    </source>
</evidence>
<comment type="subcellular location">
    <subcellularLocation>
        <location evidence="1">Cell outer membrane</location>
    </subcellularLocation>
</comment>
<evidence type="ECO:0000256" key="3">
    <source>
        <dbReference type="ARBA" id="ARBA00022692"/>
    </source>
</evidence>
<name>A0A523Y1X1_UNCAE</name>